<dbReference type="EMBL" id="RCHU02000010">
    <property type="protein sequence ID" value="KAL3579209.1"/>
    <property type="molecule type" value="Genomic_DNA"/>
</dbReference>
<proteinExistence type="predicted"/>
<name>A0ACC4BKX0_POPAL</name>
<sequence length="82" mass="9019">MKKEEEFNGLTNGLTFTDIAIHLAGFRNKLLDNGFGLTSRSPTHINGVSSGVLQWKVGDNGETKQLEERKKGRISIMASDGR</sequence>
<gene>
    <name evidence="1" type="ORF">D5086_020713</name>
</gene>
<protein>
    <submittedName>
        <fullName evidence="1">Uncharacterized protein</fullName>
    </submittedName>
</protein>
<keyword evidence="2" id="KW-1185">Reference proteome</keyword>
<evidence type="ECO:0000313" key="2">
    <source>
        <dbReference type="Proteomes" id="UP000309997"/>
    </source>
</evidence>
<comment type="caution">
    <text evidence="1">The sequence shown here is derived from an EMBL/GenBank/DDBJ whole genome shotgun (WGS) entry which is preliminary data.</text>
</comment>
<dbReference type="Proteomes" id="UP000309997">
    <property type="component" value="Unassembled WGS sequence"/>
</dbReference>
<evidence type="ECO:0000313" key="1">
    <source>
        <dbReference type="EMBL" id="KAL3579209.1"/>
    </source>
</evidence>
<accession>A0ACC4BKX0</accession>
<reference evidence="1 2" key="1">
    <citation type="journal article" date="2024" name="Plant Biotechnol. J.">
        <title>Genome and CRISPR/Cas9 system of a widespread forest tree (Populus alba) in the world.</title>
        <authorList>
            <person name="Liu Y.J."/>
            <person name="Jiang P.F."/>
            <person name="Han X.M."/>
            <person name="Li X.Y."/>
            <person name="Wang H.M."/>
            <person name="Wang Y.J."/>
            <person name="Wang X.X."/>
            <person name="Zeng Q.Y."/>
        </authorList>
    </citation>
    <scope>NUCLEOTIDE SEQUENCE [LARGE SCALE GENOMIC DNA]</scope>
    <source>
        <strain evidence="2">cv. PAL-ZL1</strain>
    </source>
</reference>
<organism evidence="1 2">
    <name type="scientific">Populus alba</name>
    <name type="common">White poplar</name>
    <dbReference type="NCBI Taxonomy" id="43335"/>
    <lineage>
        <taxon>Eukaryota</taxon>
        <taxon>Viridiplantae</taxon>
        <taxon>Streptophyta</taxon>
        <taxon>Embryophyta</taxon>
        <taxon>Tracheophyta</taxon>
        <taxon>Spermatophyta</taxon>
        <taxon>Magnoliopsida</taxon>
        <taxon>eudicotyledons</taxon>
        <taxon>Gunneridae</taxon>
        <taxon>Pentapetalae</taxon>
        <taxon>rosids</taxon>
        <taxon>fabids</taxon>
        <taxon>Malpighiales</taxon>
        <taxon>Salicaceae</taxon>
        <taxon>Saliceae</taxon>
        <taxon>Populus</taxon>
    </lineage>
</organism>